<dbReference type="EMBL" id="LAZR01009458">
    <property type="protein sequence ID" value="KKM72499.1"/>
    <property type="molecule type" value="Genomic_DNA"/>
</dbReference>
<dbReference type="Gene3D" id="3.40.630.30">
    <property type="match status" value="1"/>
</dbReference>
<dbReference type="AlphaFoldDB" id="A0A0F9JRJ0"/>
<accession>A0A0F9JRJ0</accession>
<sequence>MAIISKKGLFLQEEDGYFQKFAAKNGDEYGLRFGEPKDAEDISKIFKEIYDNEYIFPLVYDLNLLKTSLSDKNNFWFVGESLDSGNEIAGTGLIKKNRYIAHAGKAVVKKKFQGLGVTTKIGAAGIIACTKMPQFQDILRLNSEVRGTKRIQKLIKNAGALPYALIPAYLNYGDKRSFKIDNNTPFPARREEAAFLYSIISKKLWRQRETKIHLLDNEDFIFFHNFVKSYAKKMRGDTLILENGRKDGGYELYGVSKDYFDGIVNIYGYAQEKSLDHLIKVYTNWRIILLRIPTTSNGVHSMASALKKGFNIVGYDIGFHNSNWTLSDSVIMAYYPNGGSQVLKVECLDENKPLLNKVRDIYFTRIN</sequence>
<proteinExistence type="predicted"/>
<name>A0A0F9JRJ0_9ZZZZ</name>
<reference evidence="1" key="1">
    <citation type="journal article" date="2015" name="Nature">
        <title>Complex archaea that bridge the gap between prokaryotes and eukaryotes.</title>
        <authorList>
            <person name="Spang A."/>
            <person name="Saw J.H."/>
            <person name="Jorgensen S.L."/>
            <person name="Zaremba-Niedzwiedzka K."/>
            <person name="Martijn J."/>
            <person name="Lind A.E."/>
            <person name="van Eijk R."/>
            <person name="Schleper C."/>
            <person name="Guy L."/>
            <person name="Ettema T.J."/>
        </authorList>
    </citation>
    <scope>NUCLEOTIDE SEQUENCE</scope>
</reference>
<dbReference type="SUPFAM" id="SSF55729">
    <property type="entry name" value="Acyl-CoA N-acyltransferases (Nat)"/>
    <property type="match status" value="1"/>
</dbReference>
<organism evidence="1">
    <name type="scientific">marine sediment metagenome</name>
    <dbReference type="NCBI Taxonomy" id="412755"/>
    <lineage>
        <taxon>unclassified sequences</taxon>
        <taxon>metagenomes</taxon>
        <taxon>ecological metagenomes</taxon>
    </lineage>
</organism>
<protein>
    <recommendedName>
        <fullName evidence="2">N-acetyltransferase domain-containing protein</fullName>
    </recommendedName>
</protein>
<dbReference type="InterPro" id="IPR016181">
    <property type="entry name" value="Acyl_CoA_acyltransferase"/>
</dbReference>
<evidence type="ECO:0008006" key="2">
    <source>
        <dbReference type="Google" id="ProtNLM"/>
    </source>
</evidence>
<comment type="caution">
    <text evidence="1">The sequence shown here is derived from an EMBL/GenBank/DDBJ whole genome shotgun (WGS) entry which is preliminary data.</text>
</comment>
<gene>
    <name evidence="1" type="ORF">LCGC14_1419940</name>
</gene>
<evidence type="ECO:0000313" key="1">
    <source>
        <dbReference type="EMBL" id="KKM72499.1"/>
    </source>
</evidence>